<dbReference type="GO" id="GO:0008915">
    <property type="term" value="F:lipid-A-disaccharide synthase activity"/>
    <property type="evidence" value="ECO:0007669"/>
    <property type="project" value="UniProtKB-EC"/>
</dbReference>
<feature type="compositionally biased region" description="Basic residues" evidence="8">
    <location>
        <begin position="210"/>
        <end position="219"/>
    </location>
</feature>
<dbReference type="PANTHER" id="PTHR30372:SF4">
    <property type="entry name" value="LIPID-A-DISACCHARIDE SYNTHASE, MITOCHONDRIAL-RELATED"/>
    <property type="match status" value="1"/>
</dbReference>
<dbReference type="Proteomes" id="UP000013827">
    <property type="component" value="Unassembled WGS sequence"/>
</dbReference>
<dbReference type="HOGENOM" id="CLU_036577_2_0_1"/>
<evidence type="ECO:0000256" key="5">
    <source>
        <dbReference type="ARBA" id="ARBA00022679"/>
    </source>
</evidence>
<dbReference type="PaxDb" id="2903-EOD32835"/>
<comment type="catalytic activity">
    <reaction evidence="7">
        <text>a lipid X + a UDP-2-N,3-O-bis[(3R)-3-hydroxyacyl]-alpha-D-glucosamine = a lipid A disaccharide + UDP + H(+)</text>
        <dbReference type="Rhea" id="RHEA:67828"/>
        <dbReference type="ChEBI" id="CHEBI:15378"/>
        <dbReference type="ChEBI" id="CHEBI:58223"/>
        <dbReference type="ChEBI" id="CHEBI:137748"/>
        <dbReference type="ChEBI" id="CHEBI:176338"/>
        <dbReference type="ChEBI" id="CHEBI:176343"/>
        <dbReference type="EC" id="2.4.1.182"/>
    </reaction>
</comment>
<evidence type="ECO:0000256" key="3">
    <source>
        <dbReference type="ARBA" id="ARBA00022556"/>
    </source>
</evidence>
<dbReference type="eggNOG" id="ENOG502QTT8">
    <property type="taxonomic scope" value="Eukaryota"/>
</dbReference>
<protein>
    <recommendedName>
        <fullName evidence="1">lipid-A-disaccharide synthase</fullName>
        <ecNumber evidence="1">2.4.1.182</ecNumber>
    </recommendedName>
</protein>
<dbReference type="GO" id="GO:0009245">
    <property type="term" value="P:lipid A biosynthetic process"/>
    <property type="evidence" value="ECO:0007669"/>
    <property type="project" value="UniProtKB-KW"/>
</dbReference>
<evidence type="ECO:0000256" key="1">
    <source>
        <dbReference type="ARBA" id="ARBA00012687"/>
    </source>
</evidence>
<dbReference type="Pfam" id="PF02684">
    <property type="entry name" value="LpxB"/>
    <property type="match status" value="2"/>
</dbReference>
<dbReference type="SUPFAM" id="SSF53756">
    <property type="entry name" value="UDP-Glycosyltransferase/glycogen phosphorylase"/>
    <property type="match status" value="1"/>
</dbReference>
<dbReference type="GO" id="GO:0005543">
    <property type="term" value="F:phospholipid binding"/>
    <property type="evidence" value="ECO:0007669"/>
    <property type="project" value="TreeGrafter"/>
</dbReference>
<organism evidence="9 10">
    <name type="scientific">Emiliania huxleyi (strain CCMP1516)</name>
    <dbReference type="NCBI Taxonomy" id="280463"/>
    <lineage>
        <taxon>Eukaryota</taxon>
        <taxon>Haptista</taxon>
        <taxon>Haptophyta</taxon>
        <taxon>Prymnesiophyceae</taxon>
        <taxon>Isochrysidales</taxon>
        <taxon>Noelaerhabdaceae</taxon>
        <taxon>Emiliania</taxon>
    </lineage>
</organism>
<evidence type="ECO:0000256" key="4">
    <source>
        <dbReference type="ARBA" id="ARBA00022676"/>
    </source>
</evidence>
<dbReference type="EnsemblProtists" id="EOD32835">
    <property type="protein sequence ID" value="EOD32835"/>
    <property type="gene ID" value="EMIHUDRAFT_423697"/>
</dbReference>
<dbReference type="OMA" id="YVILPFE"/>
<evidence type="ECO:0000256" key="7">
    <source>
        <dbReference type="ARBA" id="ARBA00048975"/>
    </source>
</evidence>
<evidence type="ECO:0000256" key="6">
    <source>
        <dbReference type="ARBA" id="ARBA00023098"/>
    </source>
</evidence>
<dbReference type="RefSeq" id="XP_005785264.1">
    <property type="nucleotide sequence ID" value="XM_005785207.1"/>
</dbReference>
<keyword evidence="10" id="KW-1185">Reference proteome</keyword>
<feature type="region of interest" description="Disordered" evidence="8">
    <location>
        <begin position="194"/>
        <end position="223"/>
    </location>
</feature>
<evidence type="ECO:0000313" key="10">
    <source>
        <dbReference type="Proteomes" id="UP000013827"/>
    </source>
</evidence>
<dbReference type="InterPro" id="IPR003835">
    <property type="entry name" value="Glyco_trans_19"/>
</dbReference>
<keyword evidence="3" id="KW-0441">Lipid A biosynthesis</keyword>
<dbReference type="STRING" id="2903.R1F1R5"/>
<dbReference type="GeneID" id="17278149"/>
<evidence type="ECO:0000256" key="2">
    <source>
        <dbReference type="ARBA" id="ARBA00022516"/>
    </source>
</evidence>
<dbReference type="KEGG" id="ehx:EMIHUDRAFT_423697"/>
<keyword evidence="4" id="KW-0328">Glycosyltransferase</keyword>
<dbReference type="GO" id="GO:0016020">
    <property type="term" value="C:membrane"/>
    <property type="evidence" value="ECO:0007669"/>
    <property type="project" value="GOC"/>
</dbReference>
<proteinExistence type="predicted"/>
<reference evidence="9" key="2">
    <citation type="submission" date="2024-10" db="UniProtKB">
        <authorList>
            <consortium name="EnsemblProtists"/>
        </authorList>
    </citation>
    <scope>IDENTIFICATION</scope>
</reference>
<keyword evidence="5" id="KW-0808">Transferase</keyword>
<name>A0A0D3KAQ0_EMIH1</name>
<accession>A0A0D3KAQ0</accession>
<keyword evidence="6" id="KW-0443">Lipid metabolism</keyword>
<evidence type="ECO:0000313" key="9">
    <source>
        <dbReference type="EnsemblProtists" id="EOD32835"/>
    </source>
</evidence>
<dbReference type="EC" id="2.4.1.182" evidence="1"/>
<sequence length="491" mass="51790">MRRCAAANLRLRSLQGRHLSSRSSTSPAVVFLVAGEASGDVIGGRLMRALRNEYGGAIHFEGVGGDSMRAEGLASSLFPMSELSVAGFAEVLPSLPRIAARLLQTQRAVRRAQPHVVVGIDSKGFNLRLLRSLAHRRAAAGRNGIPAAPVLVQYVGPSAWAFGDADARAARLRGGVDELLVLLPFEEAAAAAFARPAPQPRPSSPPSRASFHRSTRCPRPRALPHPEALFRRAGVPATFVGHPALDDVAIGGEPPGTAAERAAEATAFRREVGLSPPVRAMLPLLLRGAERLAERRRRGEALSSRWAGPIELVVPAAPGMRGEVDRIVLETLAARGTAGGGARCSVVGSGSRRAAFGAADVAIAACGTINLELAAAGVPQVAVYSTSWLTGFVIRRLLRPVLRHASLPNILAGRTLLTELLFEDCTPCRIAEEADFLLARPSLARAEAAQIRQLVLPSLRAVGDGGEPQLASRAAARALLRHLPEAQTCTL</sequence>
<dbReference type="AlphaFoldDB" id="A0A0D3KAQ0"/>
<evidence type="ECO:0000256" key="8">
    <source>
        <dbReference type="SAM" id="MobiDB-lite"/>
    </source>
</evidence>
<dbReference type="PANTHER" id="PTHR30372">
    <property type="entry name" value="LIPID-A-DISACCHARIDE SYNTHASE"/>
    <property type="match status" value="1"/>
</dbReference>
<reference evidence="10" key="1">
    <citation type="journal article" date="2013" name="Nature">
        <title>Pan genome of the phytoplankton Emiliania underpins its global distribution.</title>
        <authorList>
            <person name="Read B.A."/>
            <person name="Kegel J."/>
            <person name="Klute M.J."/>
            <person name="Kuo A."/>
            <person name="Lefebvre S.C."/>
            <person name="Maumus F."/>
            <person name="Mayer C."/>
            <person name="Miller J."/>
            <person name="Monier A."/>
            <person name="Salamov A."/>
            <person name="Young J."/>
            <person name="Aguilar M."/>
            <person name="Claverie J.M."/>
            <person name="Frickenhaus S."/>
            <person name="Gonzalez K."/>
            <person name="Herman E.K."/>
            <person name="Lin Y.C."/>
            <person name="Napier J."/>
            <person name="Ogata H."/>
            <person name="Sarno A.F."/>
            <person name="Shmutz J."/>
            <person name="Schroeder D."/>
            <person name="de Vargas C."/>
            <person name="Verret F."/>
            <person name="von Dassow P."/>
            <person name="Valentin K."/>
            <person name="Van de Peer Y."/>
            <person name="Wheeler G."/>
            <person name="Dacks J.B."/>
            <person name="Delwiche C.F."/>
            <person name="Dyhrman S.T."/>
            <person name="Glockner G."/>
            <person name="John U."/>
            <person name="Richards T."/>
            <person name="Worden A.Z."/>
            <person name="Zhang X."/>
            <person name="Grigoriev I.V."/>
            <person name="Allen A.E."/>
            <person name="Bidle K."/>
            <person name="Borodovsky M."/>
            <person name="Bowler C."/>
            <person name="Brownlee C."/>
            <person name="Cock J.M."/>
            <person name="Elias M."/>
            <person name="Gladyshev V.N."/>
            <person name="Groth M."/>
            <person name="Guda C."/>
            <person name="Hadaegh A."/>
            <person name="Iglesias-Rodriguez M.D."/>
            <person name="Jenkins J."/>
            <person name="Jones B.M."/>
            <person name="Lawson T."/>
            <person name="Leese F."/>
            <person name="Lindquist E."/>
            <person name="Lobanov A."/>
            <person name="Lomsadze A."/>
            <person name="Malik S.B."/>
            <person name="Marsh M.E."/>
            <person name="Mackinder L."/>
            <person name="Mock T."/>
            <person name="Mueller-Roeber B."/>
            <person name="Pagarete A."/>
            <person name="Parker M."/>
            <person name="Probert I."/>
            <person name="Quesneville H."/>
            <person name="Raines C."/>
            <person name="Rensing S.A."/>
            <person name="Riano-Pachon D.M."/>
            <person name="Richier S."/>
            <person name="Rokitta S."/>
            <person name="Shiraiwa Y."/>
            <person name="Soanes D.M."/>
            <person name="van der Giezen M."/>
            <person name="Wahlund T.M."/>
            <person name="Williams B."/>
            <person name="Wilson W."/>
            <person name="Wolfe G."/>
            <person name="Wurch L.L."/>
        </authorList>
    </citation>
    <scope>NUCLEOTIDE SEQUENCE</scope>
</reference>
<keyword evidence="2" id="KW-0444">Lipid biosynthesis</keyword>